<evidence type="ECO:0000259" key="1">
    <source>
        <dbReference type="Pfam" id="PF13460"/>
    </source>
</evidence>
<accession>A0A1Z3N5D3</accession>
<dbReference type="EMBL" id="CP020946">
    <property type="protein sequence ID" value="ASD62689.1"/>
    <property type="molecule type" value="Genomic_DNA"/>
</dbReference>
<evidence type="ECO:0000313" key="2">
    <source>
        <dbReference type="EMBL" id="ASD62689.1"/>
    </source>
</evidence>
<organism evidence="2 3">
    <name type="scientific">Bdellovibrio bacteriovorus</name>
    <dbReference type="NCBI Taxonomy" id="959"/>
    <lineage>
        <taxon>Bacteria</taxon>
        <taxon>Pseudomonadati</taxon>
        <taxon>Bdellovibrionota</taxon>
        <taxon>Bdellovibrionia</taxon>
        <taxon>Bdellovibrionales</taxon>
        <taxon>Pseudobdellovibrionaceae</taxon>
        <taxon>Bdellovibrio</taxon>
    </lineage>
</organism>
<dbReference type="InterPro" id="IPR036291">
    <property type="entry name" value="NAD(P)-bd_dom_sf"/>
</dbReference>
<dbReference type="SUPFAM" id="SSF51735">
    <property type="entry name" value="NAD(P)-binding Rossmann-fold domains"/>
    <property type="match status" value="1"/>
</dbReference>
<proteinExistence type="predicted"/>
<dbReference type="CDD" id="cd05244">
    <property type="entry name" value="BVR-B_like_SDR_a"/>
    <property type="match status" value="1"/>
</dbReference>
<dbReference type="GO" id="GO:0016646">
    <property type="term" value="F:oxidoreductase activity, acting on the CH-NH group of donors, NAD or NADP as acceptor"/>
    <property type="evidence" value="ECO:0007669"/>
    <property type="project" value="TreeGrafter"/>
</dbReference>
<dbReference type="InterPro" id="IPR016040">
    <property type="entry name" value="NAD(P)-bd_dom"/>
</dbReference>
<dbReference type="InterPro" id="IPR051606">
    <property type="entry name" value="Polyketide_Oxido-like"/>
</dbReference>
<name>A0A1Z3N5D3_BDEBC</name>
<dbReference type="Pfam" id="PF13460">
    <property type="entry name" value="NAD_binding_10"/>
    <property type="match status" value="1"/>
</dbReference>
<feature type="domain" description="NAD(P)-binding" evidence="1">
    <location>
        <begin position="7"/>
        <end position="192"/>
    </location>
</feature>
<gene>
    <name evidence="2" type="ORF">B9G79_03435</name>
</gene>
<dbReference type="Gene3D" id="3.40.50.720">
    <property type="entry name" value="NAD(P)-binding Rossmann-like Domain"/>
    <property type="match status" value="1"/>
</dbReference>
<dbReference type="RefSeq" id="WP_088564310.1">
    <property type="nucleotide sequence ID" value="NZ_CP020946.1"/>
</dbReference>
<dbReference type="PANTHER" id="PTHR43355">
    <property type="entry name" value="FLAVIN REDUCTASE (NADPH)"/>
    <property type="match status" value="1"/>
</dbReference>
<sequence>MNVALIGASGFIGTDILEELLGRGHKVTAIVRNPEKIKSRENLLVKKADVTDTEKLAEILKGQDAVVSAYNPGTDMSVTGAKSYAAATKKAGIKRLLIVGGAGSLEISPGVQLVDTPQFPAEWKDGARATREVLNFIRTQNDLDWTFFSPAMMIEPGPRTGKFRLGKDTPVFDAKNESRISTADYAVAMVDELEKPQYLKQRFTVGY</sequence>
<dbReference type="AlphaFoldDB" id="A0A1Z3N5D3"/>
<dbReference type="OrthoDB" id="5292533at2"/>
<protein>
    <submittedName>
        <fullName evidence="2">3-beta hydroxysteroid dehydrogenase</fullName>
    </submittedName>
</protein>
<reference evidence="2 3" key="1">
    <citation type="submission" date="2017-04" db="EMBL/GenBank/DDBJ databases">
        <title>Whole genome sequence of Bdellovibrio bacteriovorus strain SSB218315.</title>
        <authorList>
            <person name="Oyedara O."/>
            <person name="Rodriguez-Perez M.A."/>
        </authorList>
    </citation>
    <scope>NUCLEOTIDE SEQUENCE [LARGE SCALE GENOMIC DNA]</scope>
    <source>
        <strain evidence="2 3">SSB218315</strain>
    </source>
</reference>
<evidence type="ECO:0000313" key="3">
    <source>
        <dbReference type="Proteomes" id="UP000197003"/>
    </source>
</evidence>
<dbReference type="Proteomes" id="UP000197003">
    <property type="component" value="Chromosome"/>
</dbReference>
<dbReference type="PANTHER" id="PTHR43355:SF2">
    <property type="entry name" value="FLAVIN REDUCTASE (NADPH)"/>
    <property type="match status" value="1"/>
</dbReference>